<reference evidence="3" key="1">
    <citation type="submission" date="2022-10" db="EMBL/GenBank/DDBJ databases">
        <title>Roseovarius pelagicus sp. nov., isolated from Arctic seawater.</title>
        <authorList>
            <person name="Hong Y.W."/>
            <person name="Hwang C.Y."/>
        </authorList>
    </citation>
    <scope>NUCLEOTIDE SEQUENCE</scope>
    <source>
        <strain evidence="3">HL-MP18</strain>
    </source>
</reference>
<dbReference type="PANTHER" id="PTHR30006:SF2">
    <property type="entry name" value="ABC TRANSPORTER SUBSTRATE-BINDING PROTEIN"/>
    <property type="match status" value="1"/>
</dbReference>
<dbReference type="RefSeq" id="WP_263048347.1">
    <property type="nucleotide sequence ID" value="NZ_CP106738.1"/>
</dbReference>
<evidence type="ECO:0000313" key="3">
    <source>
        <dbReference type="EMBL" id="UXX83887.1"/>
    </source>
</evidence>
<dbReference type="InterPro" id="IPR006059">
    <property type="entry name" value="SBP"/>
</dbReference>
<dbReference type="EMBL" id="CP106738">
    <property type="protein sequence ID" value="UXX83887.1"/>
    <property type="molecule type" value="Genomic_DNA"/>
</dbReference>
<feature type="signal peptide" evidence="2">
    <location>
        <begin position="1"/>
        <end position="32"/>
    </location>
</feature>
<dbReference type="Gene3D" id="3.40.190.10">
    <property type="entry name" value="Periplasmic binding protein-like II"/>
    <property type="match status" value="2"/>
</dbReference>
<accession>A0ABY6DCN3</accession>
<keyword evidence="4" id="KW-1185">Reference proteome</keyword>
<dbReference type="Proteomes" id="UP001064087">
    <property type="component" value="Chromosome"/>
</dbReference>
<gene>
    <name evidence="3" type="ORF">N7U68_04300</name>
</gene>
<name>A0ABY6DCN3_9RHOB</name>
<evidence type="ECO:0000313" key="4">
    <source>
        <dbReference type="Proteomes" id="UP001064087"/>
    </source>
</evidence>
<dbReference type="InterPro" id="IPR006311">
    <property type="entry name" value="TAT_signal"/>
</dbReference>
<organism evidence="3 4">
    <name type="scientific">Roseovarius pelagicus</name>
    <dbReference type="NCBI Taxonomy" id="2980108"/>
    <lineage>
        <taxon>Bacteria</taxon>
        <taxon>Pseudomonadati</taxon>
        <taxon>Pseudomonadota</taxon>
        <taxon>Alphaproteobacteria</taxon>
        <taxon>Rhodobacterales</taxon>
        <taxon>Roseobacteraceae</taxon>
        <taxon>Roseovarius</taxon>
    </lineage>
</organism>
<dbReference type="PROSITE" id="PS51318">
    <property type="entry name" value="TAT"/>
    <property type="match status" value="1"/>
</dbReference>
<dbReference type="SUPFAM" id="SSF53850">
    <property type="entry name" value="Periplasmic binding protein-like II"/>
    <property type="match status" value="1"/>
</dbReference>
<keyword evidence="1 2" id="KW-0732">Signal</keyword>
<proteinExistence type="predicted"/>
<protein>
    <submittedName>
        <fullName evidence="3">Extracellular solute-binding protein</fullName>
    </submittedName>
</protein>
<dbReference type="PANTHER" id="PTHR30006">
    <property type="entry name" value="THIAMINE-BINDING PERIPLASMIC PROTEIN-RELATED"/>
    <property type="match status" value="1"/>
</dbReference>
<feature type="chain" id="PRO_5045622353" evidence="2">
    <location>
        <begin position="33"/>
        <end position="361"/>
    </location>
</feature>
<evidence type="ECO:0000256" key="2">
    <source>
        <dbReference type="SAM" id="SignalP"/>
    </source>
</evidence>
<sequence>MNWTRRALLKSSAATSAACCLGLSVPARPAWAADATITAVEWGGRYHENMQAASDTQDAIDVVWELHTGGAAAILAKIKSTWPSVNYDVVAAYSPVFASMIREDWVETVTAEQMPNLADIPDGLFMTDKAGNKKAIPRTTTALHWGYRRDLCPFEITKVEDLLDPRLAGQIFFPAPVLNSNAQMISIARALGGDENNMEPAWEFVAELAKSGNIGRVTTSGSDDFNTLSTGETSVGFGATSVFERVNAVVPQVEYLHKMPDESGFKSIIVMEGWAILKGGNTEAAMKWVNAMLAAEVNQAFNAGIGAVPSNLKANVAKEIENVRFSQEELELYTYAPDWGFVSANLSEWAQRWEREIAPLL</sequence>
<evidence type="ECO:0000256" key="1">
    <source>
        <dbReference type="ARBA" id="ARBA00022729"/>
    </source>
</evidence>
<dbReference type="Pfam" id="PF13416">
    <property type="entry name" value="SBP_bac_8"/>
    <property type="match status" value="1"/>
</dbReference>